<dbReference type="Proteomes" id="UP001324427">
    <property type="component" value="Unassembled WGS sequence"/>
</dbReference>
<reference evidence="1 2" key="1">
    <citation type="submission" date="2021-11" db="EMBL/GenBank/DDBJ databases">
        <title>Black yeast isolated from Biological Soil Crust.</title>
        <authorList>
            <person name="Kurbessoian T."/>
        </authorList>
    </citation>
    <scope>NUCLEOTIDE SEQUENCE [LARGE SCALE GENOMIC DNA]</scope>
    <source>
        <strain evidence="1 2">CCFEE 5522</strain>
    </source>
</reference>
<proteinExistence type="predicted"/>
<protein>
    <submittedName>
        <fullName evidence="1">Uncharacterized protein</fullName>
    </submittedName>
</protein>
<dbReference type="AlphaFoldDB" id="A0AAV9JN02"/>
<gene>
    <name evidence="1" type="ORF">LTR36_001659</name>
</gene>
<accession>A0AAV9JN02</accession>
<name>A0AAV9JN02_9PEZI</name>
<sequence>MNFMEGLKQCYNYYGLPEDCSYTVYRSLTYTCHVMGAQYADMNQGEWFNGGFRLLRASADDEDISTKPDMMSKLRAALEAELPYNPLTNTHLLEGLAGLDISQSSRYTEQYGTPDHFLTPRMTGASNATFKGACKQMPTLLNIPPFKAFSDDEDDNEGDHLNLAYCAKSKAAWFIAADAKKQGLTTLTLFKQAALLEEAFVW</sequence>
<evidence type="ECO:0000313" key="1">
    <source>
        <dbReference type="EMBL" id="KAK4546927.1"/>
    </source>
</evidence>
<evidence type="ECO:0000313" key="2">
    <source>
        <dbReference type="Proteomes" id="UP001324427"/>
    </source>
</evidence>
<dbReference type="EMBL" id="JAVFHQ010000013">
    <property type="protein sequence ID" value="KAK4546927.1"/>
    <property type="molecule type" value="Genomic_DNA"/>
</dbReference>
<comment type="caution">
    <text evidence="1">The sequence shown here is derived from an EMBL/GenBank/DDBJ whole genome shotgun (WGS) entry which is preliminary data.</text>
</comment>
<organism evidence="1 2">
    <name type="scientific">Oleoguttula mirabilis</name>
    <dbReference type="NCBI Taxonomy" id="1507867"/>
    <lineage>
        <taxon>Eukaryota</taxon>
        <taxon>Fungi</taxon>
        <taxon>Dikarya</taxon>
        <taxon>Ascomycota</taxon>
        <taxon>Pezizomycotina</taxon>
        <taxon>Dothideomycetes</taxon>
        <taxon>Dothideomycetidae</taxon>
        <taxon>Mycosphaerellales</taxon>
        <taxon>Teratosphaeriaceae</taxon>
        <taxon>Oleoguttula</taxon>
    </lineage>
</organism>
<keyword evidence="2" id="KW-1185">Reference proteome</keyword>